<dbReference type="InterPro" id="IPR019273">
    <property type="entry name" value="Lunapark_Znf"/>
</dbReference>
<keyword evidence="2" id="KW-0256">Endoplasmic reticulum</keyword>
<dbReference type="Proteomes" id="UP001152799">
    <property type="component" value="Chromosome 3"/>
</dbReference>
<feature type="transmembrane region" description="Helical" evidence="2">
    <location>
        <begin position="42"/>
        <end position="64"/>
    </location>
</feature>
<dbReference type="GO" id="GO:0071788">
    <property type="term" value="P:endoplasmic reticulum tubular network maintenance"/>
    <property type="evidence" value="ECO:0007669"/>
    <property type="project" value="UniProtKB-UniRule"/>
</dbReference>
<name>A0A9N9MJU3_9CUCU</name>
<keyword evidence="6" id="KW-1185">Reference proteome</keyword>
<keyword evidence="2" id="KW-0479">Metal-binding</keyword>
<evidence type="ECO:0000313" key="5">
    <source>
        <dbReference type="EMBL" id="CAG9766230.1"/>
    </source>
</evidence>
<evidence type="ECO:0000256" key="2">
    <source>
        <dbReference type="RuleBase" id="RU367073"/>
    </source>
</evidence>
<evidence type="ECO:0000313" key="6">
    <source>
        <dbReference type="Proteomes" id="UP001152799"/>
    </source>
</evidence>
<feature type="compositionally biased region" description="Basic and acidic residues" evidence="3">
    <location>
        <begin position="329"/>
        <end position="367"/>
    </location>
</feature>
<comment type="function">
    <text evidence="2">Plays a role in determining ER morphology.</text>
</comment>
<gene>
    <name evidence="5" type="ORF">CEUTPL_LOCUS6817</name>
</gene>
<evidence type="ECO:0000256" key="3">
    <source>
        <dbReference type="SAM" id="MobiDB-lite"/>
    </source>
</evidence>
<dbReference type="Pfam" id="PF10058">
    <property type="entry name" value="Zn_ribbon_10"/>
    <property type="match status" value="1"/>
</dbReference>
<accession>A0A9N9MJU3</accession>
<dbReference type="AlphaFoldDB" id="A0A9N9MJU3"/>
<comment type="similarity">
    <text evidence="1 2">Belongs to the lunapark family.</text>
</comment>
<feature type="domain" description="Lunapark zinc ribbon" evidence="4">
    <location>
        <begin position="248"/>
        <end position="298"/>
    </location>
</feature>
<sequence length="398" mass="45043">MGIIISKFRKKTSTFDVLTKLQNEIVSIEEFQTRTQQTQRKIVFRFLLLGILIYCLVVVLGYFYFSQISQNHKLLWAIPLIAIPFVIWFIKIILTWYYNRKIIKNGKKLVSLREKKKKILENVAETETYKVAKQILDKFDNENKKPVVATPLSQLQISKTTPFVPLQSKMYESVLRQRTLTAQNTLSGRLSFGGAPQTPTTPQHQMHLPALRERSINVIATPNRSMVVSSPKSSPVLPRTMLPTTQSVLDKMVYYLVGDGPSNRFALICQNCSRHNGMALKEEFDYLAFYCGYCNFFNPARKTKPNAPKFGPLASTPMQITSGTAESSDSERTSGNDSDSESRPIIEEPRSDSPDTARTSEYERVSDLELPDEDDLPHGHATANFNNDLKANADASDT</sequence>
<dbReference type="InterPro" id="IPR040115">
    <property type="entry name" value="Lnp"/>
</dbReference>
<keyword evidence="2" id="KW-1133">Transmembrane helix</keyword>
<evidence type="ECO:0000259" key="4">
    <source>
        <dbReference type="Pfam" id="PF10058"/>
    </source>
</evidence>
<dbReference type="GO" id="GO:0098826">
    <property type="term" value="C:endoplasmic reticulum tubular network membrane"/>
    <property type="evidence" value="ECO:0007669"/>
    <property type="project" value="UniProtKB-UniRule"/>
</dbReference>
<keyword evidence="2" id="KW-0863">Zinc-finger</keyword>
<dbReference type="EMBL" id="OU892279">
    <property type="protein sequence ID" value="CAG9766230.1"/>
    <property type="molecule type" value="Genomic_DNA"/>
</dbReference>
<keyword evidence="2" id="KW-0472">Membrane</keyword>
<reference evidence="5" key="1">
    <citation type="submission" date="2022-01" db="EMBL/GenBank/DDBJ databases">
        <authorList>
            <person name="King R."/>
        </authorList>
    </citation>
    <scope>NUCLEOTIDE SEQUENCE</scope>
</reference>
<feature type="compositionally biased region" description="Polar residues" evidence="3">
    <location>
        <begin position="316"/>
        <end position="328"/>
    </location>
</feature>
<dbReference type="OrthoDB" id="3169036at2759"/>
<keyword evidence="2" id="KW-0862">Zinc</keyword>
<feature type="region of interest" description="Disordered" evidence="3">
    <location>
        <begin position="308"/>
        <end position="398"/>
    </location>
</feature>
<evidence type="ECO:0000256" key="1">
    <source>
        <dbReference type="ARBA" id="ARBA00009940"/>
    </source>
</evidence>
<comment type="domain">
    <text evidence="2">The C4-type zinc finger motif is necessary both for its ER three-way tubular junction localization and formation.</text>
</comment>
<dbReference type="GO" id="GO:0008270">
    <property type="term" value="F:zinc ion binding"/>
    <property type="evidence" value="ECO:0007669"/>
    <property type="project" value="UniProtKB-KW"/>
</dbReference>
<feature type="transmembrane region" description="Helical" evidence="2">
    <location>
        <begin position="76"/>
        <end position="98"/>
    </location>
</feature>
<dbReference type="PANTHER" id="PTHR22166">
    <property type="entry name" value="ENDOPLASMIC RETICULUM JUNCTION FORMATION PROTEIN LUNAPARK"/>
    <property type="match status" value="1"/>
</dbReference>
<keyword evidence="2" id="KW-0812">Transmembrane</keyword>
<proteinExistence type="inferred from homology"/>
<organism evidence="5 6">
    <name type="scientific">Ceutorhynchus assimilis</name>
    <name type="common">cabbage seed weevil</name>
    <dbReference type="NCBI Taxonomy" id="467358"/>
    <lineage>
        <taxon>Eukaryota</taxon>
        <taxon>Metazoa</taxon>
        <taxon>Ecdysozoa</taxon>
        <taxon>Arthropoda</taxon>
        <taxon>Hexapoda</taxon>
        <taxon>Insecta</taxon>
        <taxon>Pterygota</taxon>
        <taxon>Neoptera</taxon>
        <taxon>Endopterygota</taxon>
        <taxon>Coleoptera</taxon>
        <taxon>Polyphaga</taxon>
        <taxon>Cucujiformia</taxon>
        <taxon>Curculionidae</taxon>
        <taxon>Ceutorhynchinae</taxon>
        <taxon>Ceutorhynchus</taxon>
    </lineage>
</organism>
<protein>
    <recommendedName>
        <fullName evidence="2">Endoplasmic reticulum junction formation protein lunapark</fullName>
    </recommendedName>
</protein>
<dbReference type="GO" id="GO:1903373">
    <property type="term" value="P:positive regulation of endoplasmic reticulum tubular network organization"/>
    <property type="evidence" value="ECO:0007669"/>
    <property type="project" value="UniProtKB-UniRule"/>
</dbReference>
<dbReference type="PANTHER" id="PTHR22166:SF12">
    <property type="entry name" value="ENDOPLASMIC RETICULUM JUNCTION FORMATION PROTEIN LUNAPARK"/>
    <property type="match status" value="1"/>
</dbReference>
<comment type="subcellular location">
    <subcellularLocation>
        <location evidence="2">Endoplasmic reticulum membrane</location>
        <topology evidence="2">Multi-pass membrane protein</topology>
    </subcellularLocation>
</comment>